<dbReference type="SUPFAM" id="SSF52058">
    <property type="entry name" value="L domain-like"/>
    <property type="match status" value="1"/>
</dbReference>
<dbReference type="InterPro" id="IPR032675">
    <property type="entry name" value="LRR_dom_sf"/>
</dbReference>
<dbReference type="Proteomes" id="UP001596020">
    <property type="component" value="Unassembled WGS sequence"/>
</dbReference>
<organism evidence="3 4">
    <name type="scientific">Falsiporphyromonas endometrii</name>
    <dbReference type="NCBI Taxonomy" id="1387297"/>
    <lineage>
        <taxon>Bacteria</taxon>
        <taxon>Pseudomonadati</taxon>
        <taxon>Bacteroidota</taxon>
        <taxon>Bacteroidia</taxon>
        <taxon>Bacteroidales</taxon>
        <taxon>Porphyromonadaceae</taxon>
        <taxon>Falsiporphyromonas</taxon>
    </lineage>
</organism>
<keyword evidence="1" id="KW-0433">Leucine-rich repeat</keyword>
<name>A0ABV9K571_9PORP</name>
<evidence type="ECO:0000256" key="1">
    <source>
        <dbReference type="ARBA" id="ARBA00022614"/>
    </source>
</evidence>
<dbReference type="SUPFAM" id="SSF52075">
    <property type="entry name" value="Outer arm dynein light chain 1"/>
    <property type="match status" value="1"/>
</dbReference>
<accession>A0ABV9K571</accession>
<keyword evidence="2" id="KW-0677">Repeat</keyword>
<dbReference type="RefSeq" id="WP_380077230.1">
    <property type="nucleotide sequence ID" value="NZ_JBHSGO010000023.1"/>
</dbReference>
<dbReference type="EMBL" id="JBHSGO010000023">
    <property type="protein sequence ID" value="MFC4665255.1"/>
    <property type="molecule type" value="Genomic_DNA"/>
</dbReference>
<comment type="caution">
    <text evidence="3">The sequence shown here is derived from an EMBL/GenBank/DDBJ whole genome shotgun (WGS) entry which is preliminary data.</text>
</comment>
<dbReference type="InterPro" id="IPR052574">
    <property type="entry name" value="CDIRP"/>
</dbReference>
<dbReference type="Pfam" id="PF00560">
    <property type="entry name" value="LRR_1"/>
    <property type="match status" value="1"/>
</dbReference>
<gene>
    <name evidence="3" type="ORF">ACFO3G_01235</name>
</gene>
<dbReference type="PROSITE" id="PS51450">
    <property type="entry name" value="LRR"/>
    <property type="match status" value="1"/>
</dbReference>
<protein>
    <submittedName>
        <fullName evidence="3">Leucine-rich repeat domain-containing protein</fullName>
    </submittedName>
</protein>
<evidence type="ECO:0000313" key="3">
    <source>
        <dbReference type="EMBL" id="MFC4665255.1"/>
    </source>
</evidence>
<dbReference type="PANTHER" id="PTHR47566:SF1">
    <property type="entry name" value="PROTEIN NUD1"/>
    <property type="match status" value="1"/>
</dbReference>
<sequence>MKKKELMNASALMPRIVRGSIFVLFVLISLFNTTNAQDIIKFTTNKEIGDEMWIDIILPQEDSPYEVTGLKKTGEKHDLQIGQKYIVTAKEITISSEIILGFNCYDSQVTDIDVSKCNHLQELMCNNNELTNINVRDCKALKKLNLAQNKVKILNLSGCDRLEWLGCWRNQIESINLDGCKSLSWLGTWRNKLTVLDFSDCENLESLDVENNNFTEISIDNLKKLKEVKCSFNKIAELNPTNCSSLEFIDCRHCGLNDFSISNCPRIKYIYIDNNNLTKLDLESLSTLEQLDCNTNKLTSVSLKNLKNIQWIEISKNELKEIDLSEVPNLRQLNVTENPLNSLDITTCVHLQGLMCQNSNLSLLDFTKSRSLINLNCSHNKLKNIDFSNCENLQQVNCSFNKLEALTFPESCNELTYLNCSSNMISKSSMQELFNSLPMNYEYWDPRKIIVKNLENSNEQNALPVGIVEIANNKYWNVYLKIGKVLYAYDGKKSTYKVESSVSDGGNVSLIGCTDLKNVPIGTKLKVATEENKGYVLITLKVNGVDIYDDKEFYVVGDSYIEAIFEKKENAYCSIKLLNNEHGTISIKGMTDDDLKHVRKSKQITVVAHPRNEFCGLEALYVNGNNIYPEVSFEIMKDTEVKAFFVDYKGELLPTDEVLGKDIDIIVNIFSKELSIKGARPNESFYIYNLQGQLCTKGKCGVDGNYTINISDLRKGLYIIIVGCKTEKIML</sequence>
<reference evidence="4" key="1">
    <citation type="journal article" date="2019" name="Int. J. Syst. Evol. Microbiol.">
        <title>The Global Catalogue of Microorganisms (GCM) 10K type strain sequencing project: providing services to taxonomists for standard genome sequencing and annotation.</title>
        <authorList>
            <consortium name="The Broad Institute Genomics Platform"/>
            <consortium name="The Broad Institute Genome Sequencing Center for Infectious Disease"/>
            <person name="Wu L."/>
            <person name="Ma J."/>
        </authorList>
    </citation>
    <scope>NUCLEOTIDE SEQUENCE [LARGE SCALE GENOMIC DNA]</scope>
    <source>
        <strain evidence="4">CGMCC 4.7357</strain>
    </source>
</reference>
<keyword evidence="4" id="KW-1185">Reference proteome</keyword>
<evidence type="ECO:0000313" key="4">
    <source>
        <dbReference type="Proteomes" id="UP001596020"/>
    </source>
</evidence>
<dbReference type="InterPro" id="IPR001611">
    <property type="entry name" value="Leu-rich_rpt"/>
</dbReference>
<evidence type="ECO:0000256" key="2">
    <source>
        <dbReference type="ARBA" id="ARBA00022737"/>
    </source>
</evidence>
<dbReference type="Gene3D" id="3.80.10.10">
    <property type="entry name" value="Ribonuclease Inhibitor"/>
    <property type="match status" value="2"/>
</dbReference>
<dbReference type="PANTHER" id="PTHR47566">
    <property type="match status" value="1"/>
</dbReference>
<proteinExistence type="predicted"/>